<keyword evidence="6" id="KW-0653">Protein transport</keyword>
<evidence type="ECO:0000256" key="6">
    <source>
        <dbReference type="ARBA" id="ARBA00022927"/>
    </source>
</evidence>
<dbReference type="InterPro" id="IPR044189">
    <property type="entry name" value="XPO4/7-like"/>
</dbReference>
<evidence type="ECO:0000256" key="7">
    <source>
        <dbReference type="ARBA" id="ARBA00023242"/>
    </source>
</evidence>
<dbReference type="GO" id="GO:0006611">
    <property type="term" value="P:protein export from nucleus"/>
    <property type="evidence" value="ECO:0007669"/>
    <property type="project" value="TreeGrafter"/>
</dbReference>
<sequence length="192" mass="21840">MAACATQGDQKRNCRLRHTRRSEEELPPALHKKEVFNIMFQDVDIVEKCLRAVTALASYHYREKIIGKEGLAKMAMSSPQSTGDFQDSILSYFLRLLLQLLLSQDFRMELAGSSADCLLPLVLCEHDQYQKMVQEFLDRQQSPAIMSRLASAFSALTSGNKLSSSLDRPNRFKFRKNLQIFLTEVSGFLSII</sequence>
<comment type="caution">
    <text evidence="8">The sequence shown here is derived from an EMBL/GenBank/DDBJ whole genome shotgun (WGS) entry which is preliminary data.</text>
</comment>
<dbReference type="GO" id="GO:0005049">
    <property type="term" value="F:nuclear export signal receptor activity"/>
    <property type="evidence" value="ECO:0007669"/>
    <property type="project" value="InterPro"/>
</dbReference>
<gene>
    <name evidence="8" type="ORF">ZIOFF_062719</name>
</gene>
<keyword evidence="7" id="KW-0539">Nucleus</keyword>
<evidence type="ECO:0000256" key="3">
    <source>
        <dbReference type="ARBA" id="ARBA00009466"/>
    </source>
</evidence>
<accession>A0A8J5F0R6</accession>
<evidence type="ECO:0000256" key="5">
    <source>
        <dbReference type="ARBA" id="ARBA00022490"/>
    </source>
</evidence>
<evidence type="ECO:0000313" key="8">
    <source>
        <dbReference type="EMBL" id="KAG6479257.1"/>
    </source>
</evidence>
<comment type="subcellular location">
    <subcellularLocation>
        <location evidence="2">Cytoplasm</location>
    </subcellularLocation>
    <subcellularLocation>
        <location evidence="1">Nucleus</location>
    </subcellularLocation>
</comment>
<evidence type="ECO:0000256" key="4">
    <source>
        <dbReference type="ARBA" id="ARBA00022448"/>
    </source>
</evidence>
<evidence type="ECO:0000313" key="9">
    <source>
        <dbReference type="Proteomes" id="UP000734854"/>
    </source>
</evidence>
<keyword evidence="4" id="KW-0813">Transport</keyword>
<dbReference type="AlphaFoldDB" id="A0A8J5F0R6"/>
<name>A0A8J5F0R6_ZINOF</name>
<dbReference type="Proteomes" id="UP000734854">
    <property type="component" value="Unassembled WGS sequence"/>
</dbReference>
<reference evidence="8 9" key="1">
    <citation type="submission" date="2020-08" db="EMBL/GenBank/DDBJ databases">
        <title>Plant Genome Project.</title>
        <authorList>
            <person name="Zhang R.-G."/>
        </authorList>
    </citation>
    <scope>NUCLEOTIDE SEQUENCE [LARGE SCALE GENOMIC DNA]</scope>
    <source>
        <tissue evidence="8">Rhizome</tissue>
    </source>
</reference>
<proteinExistence type="inferred from homology"/>
<organism evidence="8 9">
    <name type="scientific">Zingiber officinale</name>
    <name type="common">Ginger</name>
    <name type="synonym">Amomum zingiber</name>
    <dbReference type="NCBI Taxonomy" id="94328"/>
    <lineage>
        <taxon>Eukaryota</taxon>
        <taxon>Viridiplantae</taxon>
        <taxon>Streptophyta</taxon>
        <taxon>Embryophyta</taxon>
        <taxon>Tracheophyta</taxon>
        <taxon>Spermatophyta</taxon>
        <taxon>Magnoliopsida</taxon>
        <taxon>Liliopsida</taxon>
        <taxon>Zingiberales</taxon>
        <taxon>Zingiberaceae</taxon>
        <taxon>Zingiber</taxon>
    </lineage>
</organism>
<dbReference type="GO" id="GO:0005643">
    <property type="term" value="C:nuclear pore"/>
    <property type="evidence" value="ECO:0007669"/>
    <property type="project" value="TreeGrafter"/>
</dbReference>
<keyword evidence="5" id="KW-0963">Cytoplasm</keyword>
<comment type="similarity">
    <text evidence="3">Belongs to the exportin family.</text>
</comment>
<dbReference type="PANTHER" id="PTHR12596">
    <property type="entry name" value="EXPORTIN 4,7-RELATED"/>
    <property type="match status" value="1"/>
</dbReference>
<keyword evidence="9" id="KW-1185">Reference proteome</keyword>
<evidence type="ECO:0000256" key="2">
    <source>
        <dbReference type="ARBA" id="ARBA00004496"/>
    </source>
</evidence>
<protein>
    <submittedName>
        <fullName evidence="8">Uncharacterized protein</fullName>
    </submittedName>
</protein>
<dbReference type="EMBL" id="JACMSC010000017">
    <property type="protein sequence ID" value="KAG6479257.1"/>
    <property type="molecule type" value="Genomic_DNA"/>
</dbReference>
<evidence type="ECO:0000256" key="1">
    <source>
        <dbReference type="ARBA" id="ARBA00004123"/>
    </source>
</evidence>
<dbReference type="GO" id="GO:0005737">
    <property type="term" value="C:cytoplasm"/>
    <property type="evidence" value="ECO:0007669"/>
    <property type="project" value="UniProtKB-SubCell"/>
</dbReference>
<dbReference type="PANTHER" id="PTHR12596:SF1">
    <property type="entry name" value="EXPORTIN-4"/>
    <property type="match status" value="1"/>
</dbReference>